<sequence>MGLERMAAASPPAPPGTCGYPRLHGGDGRPGREGLAVRA</sequence>
<evidence type="ECO:0000313" key="2">
    <source>
        <dbReference type="EMBL" id="EMF57427.1"/>
    </source>
</evidence>
<dbReference type="EMBL" id="KB405056">
    <property type="protein sequence ID" value="EMF57427.1"/>
    <property type="molecule type" value="Genomic_DNA"/>
</dbReference>
<name>M3DKL4_9ACTN</name>
<accession>M3DKL4</accession>
<evidence type="ECO:0000256" key="1">
    <source>
        <dbReference type="SAM" id="MobiDB-lite"/>
    </source>
</evidence>
<reference evidence="3" key="1">
    <citation type="journal article" date="2013" name="Genome Announc.">
        <title>Draft Genome Sequence of Streptomyces bottropensis ATCC 25435, a Bottromycin-Producing Actinomycete.</title>
        <authorList>
            <person name="Zhang H."/>
            <person name="Zhou W."/>
            <person name="Zhuang Y."/>
            <person name="Liang X."/>
            <person name="Liu T."/>
        </authorList>
    </citation>
    <scope>NUCLEOTIDE SEQUENCE [LARGE SCALE GENOMIC DNA]</scope>
    <source>
        <strain evidence="3">ATCC 25435</strain>
    </source>
</reference>
<dbReference type="Proteomes" id="UP000030760">
    <property type="component" value="Unassembled WGS sequence"/>
</dbReference>
<dbReference type="AlphaFoldDB" id="M3DKL4"/>
<organism evidence="2 3">
    <name type="scientific">Streptomyces bottropensis ATCC 25435</name>
    <dbReference type="NCBI Taxonomy" id="1054862"/>
    <lineage>
        <taxon>Bacteria</taxon>
        <taxon>Bacillati</taxon>
        <taxon>Actinomycetota</taxon>
        <taxon>Actinomycetes</taxon>
        <taxon>Kitasatosporales</taxon>
        <taxon>Streptomycetaceae</taxon>
        <taxon>Streptomyces</taxon>
    </lineage>
</organism>
<feature type="region of interest" description="Disordered" evidence="1">
    <location>
        <begin position="1"/>
        <end position="39"/>
    </location>
</feature>
<evidence type="ECO:0000313" key="3">
    <source>
        <dbReference type="Proteomes" id="UP000030760"/>
    </source>
</evidence>
<gene>
    <name evidence="2" type="ORF">SBD_0099</name>
</gene>
<proteinExistence type="predicted"/>
<protein>
    <submittedName>
        <fullName evidence="2">Uncharacterized protein</fullName>
    </submittedName>
</protein>